<dbReference type="SMART" id="SM00268">
    <property type="entry name" value="ACTIN"/>
    <property type="match status" value="1"/>
</dbReference>
<comment type="subcellular location">
    <subcellularLocation>
        <location evidence="1">Cytoplasm</location>
        <location evidence="1">Cytoskeleton</location>
    </subcellularLocation>
</comment>
<evidence type="ECO:0000313" key="10">
    <source>
        <dbReference type="RGD" id="7506405"/>
    </source>
</evidence>
<name>A0A0G2KAE0_RAT</name>
<keyword evidence="5" id="KW-0067">ATP-binding</keyword>
<dbReference type="GO" id="GO:0005884">
    <property type="term" value="C:actin filament"/>
    <property type="evidence" value="ECO:0000318"/>
    <property type="project" value="GO_Central"/>
</dbReference>
<dbReference type="KEGG" id="rno:102552318"/>
<dbReference type="GO" id="GO:0005737">
    <property type="term" value="C:cytoplasm"/>
    <property type="evidence" value="ECO:0000318"/>
    <property type="project" value="GO_Central"/>
</dbReference>
<dbReference type="Gene3D" id="3.30.420.40">
    <property type="match status" value="2"/>
</dbReference>
<evidence type="ECO:0000256" key="7">
    <source>
        <dbReference type="RuleBase" id="RU000487"/>
    </source>
</evidence>
<dbReference type="GO" id="GO:0016020">
    <property type="term" value="C:membrane"/>
    <property type="evidence" value="ECO:0000318"/>
    <property type="project" value="GO_Central"/>
</dbReference>
<dbReference type="GO" id="GO:0015629">
    <property type="term" value="C:actin cytoskeleton"/>
    <property type="evidence" value="ECO:0000318"/>
    <property type="project" value="GO_Central"/>
</dbReference>
<evidence type="ECO:0000256" key="3">
    <source>
        <dbReference type="ARBA" id="ARBA00022490"/>
    </source>
</evidence>
<gene>
    <name evidence="8 10" type="primary">LOC102552318</name>
</gene>
<dbReference type="Pfam" id="PF00022">
    <property type="entry name" value="Actin"/>
    <property type="match status" value="1"/>
</dbReference>
<dbReference type="Ensembl" id="ENSRNOT00000091603.3">
    <property type="protein sequence ID" value="ENSRNOP00000075364.1"/>
    <property type="gene ID" value="ENSRNOG00000059303.3"/>
</dbReference>
<dbReference type="STRING" id="10116.ENSRNOP00000075364"/>
<reference evidence="8" key="1">
    <citation type="submission" date="2024-01" db="EMBL/GenBank/DDBJ databases">
        <title>GRCr8: a new rat reference genome assembly contstructed from accurate long reads and long range scaffolding.</title>
        <authorList>
            <person name="Doris P.A."/>
            <person name="Kalbfleisch T."/>
            <person name="Li K."/>
            <person name="Howe K."/>
            <person name="Wood J."/>
        </authorList>
    </citation>
    <scope>NUCLEOTIDE SEQUENCE [LARGE SCALE GENOMIC DNA]</scope>
    <source>
        <strain evidence="8">Brown Norway</strain>
    </source>
</reference>
<protein>
    <submittedName>
        <fullName evidence="8">Actin-like</fullName>
    </submittedName>
</protein>
<reference evidence="8" key="3">
    <citation type="submission" date="2025-09" db="UniProtKB">
        <authorList>
            <consortium name="Ensembl"/>
        </authorList>
    </citation>
    <scope>IDENTIFICATION</scope>
    <source>
        <strain evidence="8">Brown Norway</strain>
    </source>
</reference>
<dbReference type="FunCoup" id="A0A0G2KAE0">
    <property type="interactions" value="12"/>
</dbReference>
<evidence type="ECO:0000313" key="9">
    <source>
        <dbReference type="Proteomes" id="UP000002494"/>
    </source>
</evidence>
<dbReference type="FunFam" id="3.30.420.40:FF:000148">
    <property type="entry name" value="Actin, alpha skeletal muscle"/>
    <property type="match status" value="1"/>
</dbReference>
<reference evidence="8" key="2">
    <citation type="submission" date="2025-08" db="UniProtKB">
        <authorList>
            <consortium name="Ensembl"/>
        </authorList>
    </citation>
    <scope>IDENTIFICATION</scope>
    <source>
        <strain evidence="8">Brown Norway</strain>
    </source>
</reference>
<keyword evidence="4" id="KW-0547">Nucleotide-binding</keyword>
<evidence type="ECO:0000256" key="2">
    <source>
        <dbReference type="ARBA" id="ARBA00006752"/>
    </source>
</evidence>
<proteinExistence type="inferred from homology"/>
<dbReference type="GO" id="GO:0005524">
    <property type="term" value="F:ATP binding"/>
    <property type="evidence" value="ECO:0007669"/>
    <property type="project" value="UniProtKB-KW"/>
</dbReference>
<dbReference type="AGR" id="RGD:7506405"/>
<keyword evidence="9" id="KW-1185">Reference proteome</keyword>
<dbReference type="OMA" id="RVCQILF"/>
<comment type="similarity">
    <text evidence="2 7">Belongs to the actin family.</text>
</comment>
<evidence type="ECO:0000256" key="1">
    <source>
        <dbReference type="ARBA" id="ARBA00004245"/>
    </source>
</evidence>
<dbReference type="RGD" id="7506405">
    <property type="gene designation" value="LOC102552318"/>
</dbReference>
<dbReference type="GO" id="GO:0007409">
    <property type="term" value="P:axonogenesis"/>
    <property type="evidence" value="ECO:0000318"/>
    <property type="project" value="GO_Central"/>
</dbReference>
<dbReference type="GeneID" id="102552318"/>
<dbReference type="GeneTree" id="ENSGT00940000163884"/>
<accession>A0A0G2KAE0</accession>
<dbReference type="InterPro" id="IPR004000">
    <property type="entry name" value="Actin"/>
</dbReference>
<dbReference type="Proteomes" id="UP000002494">
    <property type="component" value="Chromosome 1"/>
</dbReference>
<dbReference type="PANTHER" id="PTHR11937">
    <property type="entry name" value="ACTIN"/>
    <property type="match status" value="1"/>
</dbReference>
<dbReference type="GO" id="GO:0048870">
    <property type="term" value="P:cell motility"/>
    <property type="evidence" value="ECO:0000318"/>
    <property type="project" value="GO_Central"/>
</dbReference>
<dbReference type="GO" id="GO:0098973">
    <property type="term" value="F:structural constituent of postsynaptic actin cytoskeleton"/>
    <property type="evidence" value="ECO:0000318"/>
    <property type="project" value="GO_Central"/>
</dbReference>
<dbReference type="Gene3D" id="3.90.640.10">
    <property type="entry name" value="Actin, Chain A, domain 4"/>
    <property type="match status" value="1"/>
</dbReference>
<dbReference type="Bgee" id="ENSRNOG00000059303">
    <property type="expression patterns" value="Expressed in testis"/>
</dbReference>
<organism evidence="8 9">
    <name type="scientific">Rattus norvegicus</name>
    <name type="common">Rat</name>
    <dbReference type="NCBI Taxonomy" id="10116"/>
    <lineage>
        <taxon>Eukaryota</taxon>
        <taxon>Metazoa</taxon>
        <taxon>Chordata</taxon>
        <taxon>Craniata</taxon>
        <taxon>Vertebrata</taxon>
        <taxon>Euteleostomi</taxon>
        <taxon>Mammalia</taxon>
        <taxon>Eutheria</taxon>
        <taxon>Euarchontoglires</taxon>
        <taxon>Glires</taxon>
        <taxon>Rodentia</taxon>
        <taxon>Myomorpha</taxon>
        <taxon>Muroidea</taxon>
        <taxon>Muridae</taxon>
        <taxon>Murinae</taxon>
        <taxon>Rattus</taxon>
    </lineage>
</organism>
<dbReference type="GO" id="GO:0035267">
    <property type="term" value="C:NuA4 histone acetyltransferase complex"/>
    <property type="evidence" value="ECO:0000318"/>
    <property type="project" value="GO_Central"/>
</dbReference>
<dbReference type="GO" id="GO:0030424">
    <property type="term" value="C:axon"/>
    <property type="evidence" value="ECO:0000318"/>
    <property type="project" value="GO_Central"/>
</dbReference>
<dbReference type="SMR" id="A0A0G2KAE0"/>
<evidence type="ECO:0000256" key="6">
    <source>
        <dbReference type="ARBA" id="ARBA00023212"/>
    </source>
</evidence>
<dbReference type="AlphaFoldDB" id="A0A0G2KAE0"/>
<dbReference type="GO" id="GO:0045202">
    <property type="term" value="C:synapse"/>
    <property type="evidence" value="ECO:0000318"/>
    <property type="project" value="GO_Central"/>
</dbReference>
<dbReference type="OrthoDB" id="9664156at2759"/>
<keyword evidence="6" id="KW-0206">Cytoskeleton</keyword>
<dbReference type="PRINTS" id="PR00190">
    <property type="entry name" value="ACTIN"/>
</dbReference>
<dbReference type="InterPro" id="IPR043129">
    <property type="entry name" value="ATPase_NBD"/>
</dbReference>
<dbReference type="SUPFAM" id="SSF53067">
    <property type="entry name" value="Actin-like ATPase domain"/>
    <property type="match status" value="2"/>
</dbReference>
<dbReference type="InParanoid" id="A0A0G2KAE0"/>
<evidence type="ECO:0000256" key="5">
    <source>
        <dbReference type="ARBA" id="ARBA00022840"/>
    </source>
</evidence>
<keyword evidence="3" id="KW-0963">Cytoplasm</keyword>
<evidence type="ECO:0000256" key="4">
    <source>
        <dbReference type="ARBA" id="ARBA00022741"/>
    </source>
</evidence>
<dbReference type="FunFam" id="3.90.640.10:FF:000007">
    <property type="entry name" value="Actin like 7B"/>
    <property type="match status" value="1"/>
</dbReference>
<dbReference type="RefSeq" id="NP_001419775.1">
    <property type="nucleotide sequence ID" value="NM_001432846.1"/>
</dbReference>
<evidence type="ECO:0000313" key="8">
    <source>
        <dbReference type="Ensembl" id="ENSRNOP00000075364.1"/>
    </source>
</evidence>
<sequence length="372" mass="41824">MDNTPIICDYGSGFSKVGFAGTRVPLAVFPTILGKMKNATLLERLEEEDWFIGAEVQNNRPKLNIHYPIFRGAITNWDNVQKVWHYSFYHYLRIAPEQHPILVTDPPLTTKEARSKMTQILFETFNFPALYLANQGVLSLYASGRTSGTTIESGDGMTYFVPIANGYPLHLSTTKVDTAGQDLTVYLMKLLSDNGNMLETTADLEHVRDLKEKCCYVALDYDMEMSKTSESSFLKKFTLPDGKEISLGQETFMCPEVLFNPSLVGKNYPGIDMQAQQSITSCDKSHWRNLFGYIILSGGTGTCSGLRFRLQREIAKLVSPELSVKVVTSPYAKYGAWVGASILCSLPMFKDMWITNHEYLEIGPSVICRRTF</sequence>
<dbReference type="GO" id="GO:0019901">
    <property type="term" value="F:protein kinase binding"/>
    <property type="evidence" value="ECO:0000318"/>
    <property type="project" value="GO_Central"/>
</dbReference>